<dbReference type="InterPro" id="IPR019289">
    <property type="entry name" value="Phage_tail_E/E"/>
</dbReference>
<protein>
    <recommendedName>
        <fullName evidence="3">Phage tail assembly protein</fullName>
    </recommendedName>
</protein>
<dbReference type="Pfam" id="PF10109">
    <property type="entry name" value="Phage_TAC_7"/>
    <property type="match status" value="1"/>
</dbReference>
<dbReference type="RefSeq" id="WP_015634356.1">
    <property type="nucleotide sequence ID" value="NC_021237.1"/>
</dbReference>
<accession>A0A2C9EHB5</accession>
<reference evidence="2" key="1">
    <citation type="journal article" date="2014" name="Genome Announc.">
        <title>Full-genome sequence of the plant growth-promoting bacterium Pseudomonas protegens CHA0.</title>
        <authorList>
            <person name="Jousset A."/>
            <person name="Schuldes J."/>
            <person name="Keel C."/>
            <person name="Maurhofer M."/>
            <person name="Daniel R."/>
            <person name="Scheu S."/>
            <person name="Thuermer A."/>
        </authorList>
    </citation>
    <scope>NUCLEOTIDE SEQUENCE [LARGE SCALE GENOMIC DNA]</scope>
    <source>
        <strain evidence="2">DSM 19095 / LMG 27888 / CFBP 6595 / CHA0</strain>
    </source>
</reference>
<dbReference type="AlphaFoldDB" id="A0A2C9EHB5"/>
<dbReference type="HOGENOM" id="CLU_161312_1_0_6"/>
<evidence type="ECO:0000313" key="2">
    <source>
        <dbReference type="Proteomes" id="UP000013940"/>
    </source>
</evidence>
<dbReference type="eggNOG" id="ENOG50339KB">
    <property type="taxonomic scope" value="Bacteria"/>
</dbReference>
<dbReference type="GeneID" id="57474227"/>
<evidence type="ECO:0000313" key="1">
    <source>
        <dbReference type="EMBL" id="AGL83034.1"/>
    </source>
</evidence>
<evidence type="ECO:0008006" key="3">
    <source>
        <dbReference type="Google" id="ProtNLM"/>
    </source>
</evidence>
<dbReference type="Proteomes" id="UP000013940">
    <property type="component" value="Chromosome"/>
</dbReference>
<gene>
    <name evidence="1" type="ORF">PFLCHA0_c12420</name>
</gene>
<organism evidence="1 2">
    <name type="scientific">Pseudomonas protegens (strain DSM 19095 / LMG 27888 / CFBP 6595 / CHA0)</name>
    <dbReference type="NCBI Taxonomy" id="1124983"/>
    <lineage>
        <taxon>Bacteria</taxon>
        <taxon>Pseudomonadati</taxon>
        <taxon>Pseudomonadota</taxon>
        <taxon>Gammaproteobacteria</taxon>
        <taxon>Pseudomonadales</taxon>
        <taxon>Pseudomonadaceae</taxon>
        <taxon>Pseudomonas</taxon>
    </lineage>
</organism>
<dbReference type="KEGG" id="pprc:PFLCHA0_c12420"/>
<dbReference type="EMBL" id="CP003190">
    <property type="protein sequence ID" value="AGL83034.1"/>
    <property type="molecule type" value="Genomic_DNA"/>
</dbReference>
<name>A0A2C9EHB5_PSEPH</name>
<sequence length="101" mass="11050">MSQAIDKTPSWMTLSSDSVVLALSKPVEMNGVVCDKVTLRAPTVRDVRAANSGAAGDDEQRELMLFASLAQISAKDLEGMALKDYQRLQAGYFRLVQDDEL</sequence>
<proteinExistence type="predicted"/>